<dbReference type="SMART" id="SM00086">
    <property type="entry name" value="PAC"/>
    <property type="match status" value="2"/>
</dbReference>
<organism evidence="7 8">
    <name type="scientific">Ketobacter alkanivorans</name>
    <dbReference type="NCBI Taxonomy" id="1917421"/>
    <lineage>
        <taxon>Bacteria</taxon>
        <taxon>Pseudomonadati</taxon>
        <taxon>Pseudomonadota</taxon>
        <taxon>Gammaproteobacteria</taxon>
        <taxon>Pseudomonadales</taxon>
        <taxon>Ketobacteraceae</taxon>
        <taxon>Ketobacter</taxon>
    </lineage>
</organism>
<evidence type="ECO:0000313" key="8">
    <source>
        <dbReference type="Proteomes" id="UP000235116"/>
    </source>
</evidence>
<evidence type="ECO:0000256" key="2">
    <source>
        <dbReference type="SAM" id="Coils"/>
    </source>
</evidence>
<dbReference type="InterPro" id="IPR029787">
    <property type="entry name" value="Nucleotide_cyclase"/>
</dbReference>
<dbReference type="PANTHER" id="PTHR44757:SF2">
    <property type="entry name" value="BIOFILM ARCHITECTURE MAINTENANCE PROTEIN MBAA"/>
    <property type="match status" value="1"/>
</dbReference>
<dbReference type="Pfam" id="PF13188">
    <property type="entry name" value="PAS_8"/>
    <property type="match status" value="1"/>
</dbReference>
<dbReference type="PROSITE" id="PS50887">
    <property type="entry name" value="GGDEF"/>
    <property type="match status" value="1"/>
</dbReference>
<dbReference type="NCBIfam" id="TIGR00254">
    <property type="entry name" value="GGDEF"/>
    <property type="match status" value="1"/>
</dbReference>
<keyword evidence="3" id="KW-1133">Transmembrane helix</keyword>
<dbReference type="InterPro" id="IPR000160">
    <property type="entry name" value="GGDEF_dom"/>
</dbReference>
<gene>
    <name evidence="7" type="ORF">Kalk_07215</name>
</gene>
<feature type="domain" description="PAC" evidence="5">
    <location>
        <begin position="180"/>
        <end position="232"/>
    </location>
</feature>
<feature type="coiled-coil region" evidence="2">
    <location>
        <begin position="90"/>
        <end position="117"/>
    </location>
</feature>
<keyword evidence="3" id="KW-0472">Membrane</keyword>
<dbReference type="Gene3D" id="3.30.70.270">
    <property type="match status" value="1"/>
</dbReference>
<dbReference type="InterPro" id="IPR000014">
    <property type="entry name" value="PAS"/>
</dbReference>
<dbReference type="Pfam" id="PF08447">
    <property type="entry name" value="PAS_3"/>
    <property type="match status" value="1"/>
</dbReference>
<evidence type="ECO:0000259" key="6">
    <source>
        <dbReference type="PROSITE" id="PS50887"/>
    </source>
</evidence>
<dbReference type="KEGG" id="kak:Kalk_07215"/>
<keyword evidence="8" id="KW-1185">Reference proteome</keyword>
<keyword evidence="2" id="KW-0175">Coiled coil</keyword>
<evidence type="ECO:0000259" key="4">
    <source>
        <dbReference type="PROSITE" id="PS50112"/>
    </source>
</evidence>
<dbReference type="InterPro" id="IPR001610">
    <property type="entry name" value="PAC"/>
</dbReference>
<protein>
    <recommendedName>
        <fullName evidence="9">Sensor domain-containing diguanylate cyclase</fullName>
    </recommendedName>
</protein>
<feature type="domain" description="PAC" evidence="5">
    <location>
        <begin position="307"/>
        <end position="357"/>
    </location>
</feature>
<evidence type="ECO:0000256" key="3">
    <source>
        <dbReference type="SAM" id="Phobius"/>
    </source>
</evidence>
<feature type="domain" description="GGDEF" evidence="6">
    <location>
        <begin position="389"/>
        <end position="522"/>
    </location>
</feature>
<sequence length="535" mass="60637">MPENGSGVPKAVKLDKIDYLAHKITKNNKSFSLLAAAGWLCLLVFSGPVLAETIEILYEQGGSGGFSSSDWPWVVFALLATFLVALWVQRTQYQQRLQDKEEELERSHARLRNAQRIARIGSWTRDFETGETFWSKEALSVLGIDANDEALKHYETLIHQDDIDRVTEVIATAYFQGGNYQCDHRVANRSGQEKYIRLAGQVFLGDGSGPVHETGTVQDITDRKLAELALQRSEERMRSILDAAPYPILILEVAEEYPVLYANRSAYQLFGIDPNISSDELKSREFWSEGLSRSQFIDAVVSENHVFETEMVMKGRSSHTFWASLTGSRLEFGGVESVFISVMDITDRKRIQQELERLATTDPLTGIYNRRSFFESAHKEMRRAVRYSQPFAILMMDIDNFKSVNDNYGHQFGDSVLRRYADIVQSLLREEDLMGRVGGEEFCALLVFSAEQGGYVVAERIRKRWMDEVFELNEQQLSFSVSIGVSTLVDDSESIEDIIERADVGLYTAKRSGRNCVIVHNGEVGPRLTEKNKVK</sequence>
<name>A0A2K9LJ55_9GAMM</name>
<dbReference type="InterPro" id="IPR000700">
    <property type="entry name" value="PAS-assoc_C"/>
</dbReference>
<dbReference type="FunFam" id="3.30.70.270:FF:000001">
    <property type="entry name" value="Diguanylate cyclase domain protein"/>
    <property type="match status" value="1"/>
</dbReference>
<evidence type="ECO:0000256" key="1">
    <source>
        <dbReference type="ARBA" id="ARBA00001946"/>
    </source>
</evidence>
<feature type="transmembrane region" description="Helical" evidence="3">
    <location>
        <begin position="71"/>
        <end position="88"/>
    </location>
</feature>
<dbReference type="PANTHER" id="PTHR44757">
    <property type="entry name" value="DIGUANYLATE CYCLASE DGCP"/>
    <property type="match status" value="1"/>
</dbReference>
<dbReference type="Gene3D" id="3.30.450.20">
    <property type="entry name" value="PAS domain"/>
    <property type="match status" value="2"/>
</dbReference>
<dbReference type="CDD" id="cd01949">
    <property type="entry name" value="GGDEF"/>
    <property type="match status" value="1"/>
</dbReference>
<dbReference type="SMART" id="SM00091">
    <property type="entry name" value="PAS"/>
    <property type="match status" value="2"/>
</dbReference>
<dbReference type="InterPro" id="IPR013655">
    <property type="entry name" value="PAS_fold_3"/>
</dbReference>
<reference evidence="8" key="1">
    <citation type="submission" date="2017-08" db="EMBL/GenBank/DDBJ databases">
        <title>Direct submision.</title>
        <authorList>
            <person name="Kim S.-J."/>
            <person name="Rhee S.-K."/>
        </authorList>
    </citation>
    <scope>NUCLEOTIDE SEQUENCE [LARGE SCALE GENOMIC DNA]</scope>
    <source>
        <strain evidence="8">GI5</strain>
    </source>
</reference>
<dbReference type="EMBL" id="CP022684">
    <property type="protein sequence ID" value="AUM12211.1"/>
    <property type="molecule type" value="Genomic_DNA"/>
</dbReference>
<accession>A0A2K9LJ55</accession>
<keyword evidence="3" id="KW-0812">Transmembrane</keyword>
<dbReference type="Gene3D" id="2.10.70.100">
    <property type="match status" value="1"/>
</dbReference>
<dbReference type="CDD" id="cd00130">
    <property type="entry name" value="PAS"/>
    <property type="match status" value="1"/>
</dbReference>
<evidence type="ECO:0000313" key="7">
    <source>
        <dbReference type="EMBL" id="AUM12211.1"/>
    </source>
</evidence>
<feature type="transmembrane region" description="Helical" evidence="3">
    <location>
        <begin position="31"/>
        <end position="51"/>
    </location>
</feature>
<dbReference type="SMART" id="SM00267">
    <property type="entry name" value="GGDEF"/>
    <property type="match status" value="1"/>
</dbReference>
<comment type="cofactor">
    <cofactor evidence="1">
        <name>Mg(2+)</name>
        <dbReference type="ChEBI" id="CHEBI:18420"/>
    </cofactor>
</comment>
<dbReference type="InterPro" id="IPR043128">
    <property type="entry name" value="Rev_trsase/Diguanyl_cyclase"/>
</dbReference>
<dbReference type="InterPro" id="IPR052155">
    <property type="entry name" value="Biofilm_reg_signaling"/>
</dbReference>
<dbReference type="SUPFAM" id="SSF55073">
    <property type="entry name" value="Nucleotide cyclase"/>
    <property type="match status" value="1"/>
</dbReference>
<dbReference type="PROSITE" id="PS50112">
    <property type="entry name" value="PAS"/>
    <property type="match status" value="1"/>
</dbReference>
<evidence type="ECO:0000259" key="5">
    <source>
        <dbReference type="PROSITE" id="PS50113"/>
    </source>
</evidence>
<feature type="domain" description="PAS" evidence="4">
    <location>
        <begin position="233"/>
        <end position="275"/>
    </location>
</feature>
<dbReference type="PROSITE" id="PS50113">
    <property type="entry name" value="PAC"/>
    <property type="match status" value="2"/>
</dbReference>
<dbReference type="AlphaFoldDB" id="A0A2K9LJ55"/>
<dbReference type="InterPro" id="IPR035965">
    <property type="entry name" value="PAS-like_dom_sf"/>
</dbReference>
<dbReference type="Proteomes" id="UP000235116">
    <property type="component" value="Chromosome"/>
</dbReference>
<dbReference type="NCBIfam" id="TIGR00229">
    <property type="entry name" value="sensory_box"/>
    <property type="match status" value="2"/>
</dbReference>
<proteinExistence type="predicted"/>
<dbReference type="SUPFAM" id="SSF55785">
    <property type="entry name" value="PYP-like sensor domain (PAS domain)"/>
    <property type="match status" value="2"/>
</dbReference>
<dbReference type="GO" id="GO:0003824">
    <property type="term" value="F:catalytic activity"/>
    <property type="evidence" value="ECO:0007669"/>
    <property type="project" value="UniProtKB-ARBA"/>
</dbReference>
<evidence type="ECO:0008006" key="9">
    <source>
        <dbReference type="Google" id="ProtNLM"/>
    </source>
</evidence>
<dbReference type="Pfam" id="PF00990">
    <property type="entry name" value="GGDEF"/>
    <property type="match status" value="1"/>
</dbReference>